<comment type="caution">
    <text evidence="2">The sequence shown here is derived from an EMBL/GenBank/DDBJ whole genome shotgun (WGS) entry which is preliminary data.</text>
</comment>
<keyword evidence="1" id="KW-0732">Signal</keyword>
<organism evidence="2 3">
    <name type="scientific">Mucilaginibacter litoreus</name>
    <dbReference type="NCBI Taxonomy" id="1048221"/>
    <lineage>
        <taxon>Bacteria</taxon>
        <taxon>Pseudomonadati</taxon>
        <taxon>Bacteroidota</taxon>
        <taxon>Sphingobacteriia</taxon>
        <taxon>Sphingobacteriales</taxon>
        <taxon>Sphingobacteriaceae</taxon>
        <taxon>Mucilaginibacter</taxon>
    </lineage>
</organism>
<gene>
    <name evidence="2" type="ORF">ACFQZX_01035</name>
</gene>
<evidence type="ECO:0000256" key="1">
    <source>
        <dbReference type="SAM" id="SignalP"/>
    </source>
</evidence>
<dbReference type="Proteomes" id="UP001597010">
    <property type="component" value="Unassembled WGS sequence"/>
</dbReference>
<proteinExistence type="predicted"/>
<evidence type="ECO:0000313" key="3">
    <source>
        <dbReference type="Proteomes" id="UP001597010"/>
    </source>
</evidence>
<feature type="signal peptide" evidence="1">
    <location>
        <begin position="1"/>
        <end position="19"/>
    </location>
</feature>
<keyword evidence="3" id="KW-1185">Reference proteome</keyword>
<name>A0ABW3AMU5_9SPHI</name>
<dbReference type="EMBL" id="JBHTHZ010000001">
    <property type="protein sequence ID" value="MFD0792177.1"/>
    <property type="molecule type" value="Genomic_DNA"/>
</dbReference>
<sequence>MKKALIAAALVLSTGILSANVIMHRDTAIATSVTESKDNTPVVTTDFDNTHKATKKDIGTAD</sequence>
<feature type="chain" id="PRO_5046714813" evidence="1">
    <location>
        <begin position="20"/>
        <end position="62"/>
    </location>
</feature>
<protein>
    <submittedName>
        <fullName evidence="2">Uncharacterized protein</fullName>
    </submittedName>
</protein>
<dbReference type="RefSeq" id="WP_377110885.1">
    <property type="nucleotide sequence ID" value="NZ_JBHTHZ010000001.1"/>
</dbReference>
<accession>A0ABW3AMU5</accession>
<reference evidence="3" key="1">
    <citation type="journal article" date="2019" name="Int. J. Syst. Evol. Microbiol.">
        <title>The Global Catalogue of Microorganisms (GCM) 10K type strain sequencing project: providing services to taxonomists for standard genome sequencing and annotation.</title>
        <authorList>
            <consortium name="The Broad Institute Genomics Platform"/>
            <consortium name="The Broad Institute Genome Sequencing Center for Infectious Disease"/>
            <person name="Wu L."/>
            <person name="Ma J."/>
        </authorList>
    </citation>
    <scope>NUCLEOTIDE SEQUENCE [LARGE SCALE GENOMIC DNA]</scope>
    <source>
        <strain evidence="3">CCUG 61484</strain>
    </source>
</reference>
<evidence type="ECO:0000313" key="2">
    <source>
        <dbReference type="EMBL" id="MFD0792177.1"/>
    </source>
</evidence>